<dbReference type="InterPro" id="IPR011004">
    <property type="entry name" value="Trimer_LpxA-like_sf"/>
</dbReference>
<proteinExistence type="inferred from homology"/>
<protein>
    <recommendedName>
        <fullName evidence="3">Maltose/galactoside acetyltransferase domain-containing protein</fullName>
    </recommendedName>
</protein>
<reference evidence="4" key="1">
    <citation type="journal article" date="2020" name="Fungal Divers.">
        <title>Resolving the Mortierellaceae phylogeny through synthesis of multi-gene phylogenetics and phylogenomics.</title>
        <authorList>
            <person name="Vandepol N."/>
            <person name="Liber J."/>
            <person name="Desiro A."/>
            <person name="Na H."/>
            <person name="Kennedy M."/>
            <person name="Barry K."/>
            <person name="Grigoriev I.V."/>
            <person name="Miller A.N."/>
            <person name="O'Donnell K."/>
            <person name="Stajich J.E."/>
            <person name="Bonito G."/>
        </authorList>
    </citation>
    <scope>NUCLEOTIDE SEQUENCE</scope>
    <source>
        <strain evidence="4">REB-010B</strain>
    </source>
</reference>
<dbReference type="GO" id="GO:0016407">
    <property type="term" value="F:acetyltransferase activity"/>
    <property type="evidence" value="ECO:0007669"/>
    <property type="project" value="InterPro"/>
</dbReference>
<dbReference type="PANTHER" id="PTHR23416">
    <property type="entry name" value="SIALIC ACID SYNTHASE-RELATED"/>
    <property type="match status" value="1"/>
</dbReference>
<dbReference type="Gene3D" id="2.160.10.10">
    <property type="entry name" value="Hexapeptide repeat proteins"/>
    <property type="match status" value="1"/>
</dbReference>
<dbReference type="InterPro" id="IPR051159">
    <property type="entry name" value="Hexapeptide_acetyltransf"/>
</dbReference>
<gene>
    <name evidence="4" type="ORF">BGZ99_003462</name>
</gene>
<dbReference type="InterPro" id="IPR024688">
    <property type="entry name" value="Mac_dom"/>
</dbReference>
<dbReference type="PROSITE" id="PS00101">
    <property type="entry name" value="HEXAPEP_TRANSFERASES"/>
    <property type="match status" value="1"/>
</dbReference>
<evidence type="ECO:0000313" key="5">
    <source>
        <dbReference type="Proteomes" id="UP000738325"/>
    </source>
</evidence>
<organism evidence="4 5">
    <name type="scientific">Dissophora globulifera</name>
    <dbReference type="NCBI Taxonomy" id="979702"/>
    <lineage>
        <taxon>Eukaryota</taxon>
        <taxon>Fungi</taxon>
        <taxon>Fungi incertae sedis</taxon>
        <taxon>Mucoromycota</taxon>
        <taxon>Mortierellomycotina</taxon>
        <taxon>Mortierellomycetes</taxon>
        <taxon>Mortierellales</taxon>
        <taxon>Mortierellaceae</taxon>
        <taxon>Dissophora</taxon>
    </lineage>
</organism>
<dbReference type="GO" id="GO:0008374">
    <property type="term" value="F:O-acyltransferase activity"/>
    <property type="evidence" value="ECO:0007669"/>
    <property type="project" value="TreeGrafter"/>
</dbReference>
<dbReference type="CDD" id="cd03357">
    <property type="entry name" value="LbH_MAT_GAT"/>
    <property type="match status" value="1"/>
</dbReference>
<dbReference type="SMART" id="SM01266">
    <property type="entry name" value="Mac"/>
    <property type="match status" value="1"/>
</dbReference>
<dbReference type="AlphaFoldDB" id="A0A9P6UWC9"/>
<evidence type="ECO:0000259" key="3">
    <source>
        <dbReference type="SMART" id="SM01266"/>
    </source>
</evidence>
<comment type="similarity">
    <text evidence="1">Belongs to the transferase hexapeptide repeat family.</text>
</comment>
<keyword evidence="5" id="KW-1185">Reference proteome</keyword>
<name>A0A9P6UWC9_9FUNG</name>
<dbReference type="OrthoDB" id="25818at2759"/>
<dbReference type="Proteomes" id="UP000738325">
    <property type="component" value="Unassembled WGS sequence"/>
</dbReference>
<feature type="domain" description="Maltose/galactoside acetyltransferase" evidence="3">
    <location>
        <begin position="60"/>
        <end position="115"/>
    </location>
</feature>
<dbReference type="EMBL" id="JAAAIP010000219">
    <property type="protein sequence ID" value="KAG0322168.1"/>
    <property type="molecule type" value="Genomic_DNA"/>
</dbReference>
<evidence type="ECO:0000256" key="2">
    <source>
        <dbReference type="ARBA" id="ARBA00022679"/>
    </source>
</evidence>
<evidence type="ECO:0000313" key="4">
    <source>
        <dbReference type="EMBL" id="KAG0322168.1"/>
    </source>
</evidence>
<accession>A0A9P6UWC9</accession>
<dbReference type="InterPro" id="IPR018357">
    <property type="entry name" value="Hexapep_transf_CS"/>
</dbReference>
<keyword evidence="2" id="KW-0808">Transferase</keyword>
<dbReference type="SUPFAM" id="SSF51161">
    <property type="entry name" value="Trimeric LpxA-like enzymes"/>
    <property type="match status" value="1"/>
</dbReference>
<evidence type="ECO:0000256" key="1">
    <source>
        <dbReference type="ARBA" id="ARBA00007274"/>
    </source>
</evidence>
<dbReference type="Pfam" id="PF12464">
    <property type="entry name" value="Mac"/>
    <property type="match status" value="1"/>
</dbReference>
<dbReference type="PANTHER" id="PTHR23416:SF23">
    <property type="entry name" value="ACETYLTRANSFERASE C18B11.09C-RELATED"/>
    <property type="match status" value="1"/>
</dbReference>
<comment type="caution">
    <text evidence="4">The sequence shown here is derived from an EMBL/GenBank/DDBJ whole genome shotgun (WGS) entry which is preliminary data.</text>
</comment>
<sequence length="282" mass="30912">MSTASTVSVDTAAALNGFDSNAEIIKTTETTIMSLEEYAAKIEKEENFTPLYLDLDHTQKERMLASKVYNPFDPLLTHERQRSRDITKAINQTTQKTPEDMLKRMALLHLLSRGNIKKTCYIDIPFNCDYGCNVTIGNRTGINFNLTILDCGYVVIGDNCSIGPNVQLLGGTHPVNPFIRAKNVMYGMPIKIGNKVWIGAGSMICPGVTVGDGVTIAAGSVVVKSIPPYTVVGGNPAKILKVLDKEECERENYEHDALNFPGNIYDDWTPPLKGILAIPSTN</sequence>
<dbReference type="Pfam" id="PF00132">
    <property type="entry name" value="Hexapep"/>
    <property type="match status" value="1"/>
</dbReference>
<dbReference type="InterPro" id="IPR001451">
    <property type="entry name" value="Hexapep"/>
</dbReference>